<dbReference type="EMBL" id="BAAAZP010000057">
    <property type="protein sequence ID" value="GAA3664722.1"/>
    <property type="molecule type" value="Genomic_DNA"/>
</dbReference>
<reference evidence="3" key="1">
    <citation type="journal article" date="2019" name="Int. J. Syst. Evol. Microbiol.">
        <title>The Global Catalogue of Microorganisms (GCM) 10K type strain sequencing project: providing services to taxonomists for standard genome sequencing and annotation.</title>
        <authorList>
            <consortium name="The Broad Institute Genomics Platform"/>
            <consortium name="The Broad Institute Genome Sequencing Center for Infectious Disease"/>
            <person name="Wu L."/>
            <person name="Ma J."/>
        </authorList>
    </citation>
    <scope>NUCLEOTIDE SEQUENCE [LARGE SCALE GENOMIC DNA]</scope>
    <source>
        <strain evidence="3">JCM 16904</strain>
    </source>
</reference>
<organism evidence="2 3">
    <name type="scientific">Nonomuraea antimicrobica</name>
    <dbReference type="NCBI Taxonomy" id="561173"/>
    <lineage>
        <taxon>Bacteria</taxon>
        <taxon>Bacillati</taxon>
        <taxon>Actinomycetota</taxon>
        <taxon>Actinomycetes</taxon>
        <taxon>Streptosporangiales</taxon>
        <taxon>Streptosporangiaceae</taxon>
        <taxon>Nonomuraea</taxon>
    </lineage>
</organism>
<evidence type="ECO:0000313" key="2">
    <source>
        <dbReference type="EMBL" id="GAA3664722.1"/>
    </source>
</evidence>
<protein>
    <submittedName>
        <fullName evidence="2">Uncharacterized protein</fullName>
    </submittedName>
</protein>
<keyword evidence="3" id="KW-1185">Reference proteome</keyword>
<name>A0ABP7BM28_9ACTN</name>
<accession>A0ABP7BM28</accession>
<gene>
    <name evidence="2" type="ORF">GCM10022224_031130</name>
</gene>
<evidence type="ECO:0000313" key="3">
    <source>
        <dbReference type="Proteomes" id="UP001500902"/>
    </source>
</evidence>
<proteinExistence type="predicted"/>
<dbReference type="Proteomes" id="UP001500902">
    <property type="component" value="Unassembled WGS sequence"/>
</dbReference>
<comment type="caution">
    <text evidence="2">The sequence shown here is derived from an EMBL/GenBank/DDBJ whole genome shotgun (WGS) entry which is preliminary data.</text>
</comment>
<evidence type="ECO:0000256" key="1">
    <source>
        <dbReference type="SAM" id="MobiDB-lite"/>
    </source>
</evidence>
<sequence>MAAADPGDPSNGSAAGAADAVPISEQAVTTASTPAVTNRPVIVLAIAAPSGVEGMPSEGSTQGESKLQADP</sequence>
<feature type="region of interest" description="Disordered" evidence="1">
    <location>
        <begin position="49"/>
        <end position="71"/>
    </location>
</feature>